<protein>
    <submittedName>
        <fullName evidence="1">Uncharacterized protein</fullName>
    </submittedName>
</protein>
<proteinExistence type="predicted"/>
<evidence type="ECO:0000313" key="1">
    <source>
        <dbReference type="EMBL" id="KAI3783200.1"/>
    </source>
</evidence>
<comment type="caution">
    <text evidence="1">The sequence shown here is derived from an EMBL/GenBank/DDBJ whole genome shotgun (WGS) entry which is preliminary data.</text>
</comment>
<dbReference type="EMBL" id="CM042010">
    <property type="protein sequence ID" value="KAI3783200.1"/>
    <property type="molecule type" value="Genomic_DNA"/>
</dbReference>
<keyword evidence="2" id="KW-1185">Reference proteome</keyword>
<reference evidence="1 2" key="2">
    <citation type="journal article" date="2022" name="Mol. Ecol. Resour.">
        <title>The genomes of chicory, endive, great burdock and yacon provide insights into Asteraceae paleo-polyploidization history and plant inulin production.</title>
        <authorList>
            <person name="Fan W."/>
            <person name="Wang S."/>
            <person name="Wang H."/>
            <person name="Wang A."/>
            <person name="Jiang F."/>
            <person name="Liu H."/>
            <person name="Zhao H."/>
            <person name="Xu D."/>
            <person name="Zhang Y."/>
        </authorList>
    </citation>
    <scope>NUCLEOTIDE SEQUENCE [LARGE SCALE GENOMIC DNA]</scope>
    <source>
        <strain evidence="2">cv. Punajuju</strain>
        <tissue evidence="1">Leaves</tissue>
    </source>
</reference>
<evidence type="ECO:0000313" key="2">
    <source>
        <dbReference type="Proteomes" id="UP001055811"/>
    </source>
</evidence>
<reference evidence="2" key="1">
    <citation type="journal article" date="2022" name="Mol. Ecol. Resour.">
        <title>The genomes of chicory, endive, great burdock and yacon provide insights into Asteraceae palaeo-polyploidization history and plant inulin production.</title>
        <authorList>
            <person name="Fan W."/>
            <person name="Wang S."/>
            <person name="Wang H."/>
            <person name="Wang A."/>
            <person name="Jiang F."/>
            <person name="Liu H."/>
            <person name="Zhao H."/>
            <person name="Xu D."/>
            <person name="Zhang Y."/>
        </authorList>
    </citation>
    <scope>NUCLEOTIDE SEQUENCE [LARGE SCALE GENOMIC DNA]</scope>
    <source>
        <strain evidence="2">cv. Punajuju</strain>
    </source>
</reference>
<gene>
    <name evidence="1" type="ORF">L2E82_13265</name>
</gene>
<name>A0ACB9GJK0_CICIN</name>
<accession>A0ACB9GJK0</accession>
<sequence length="156" mass="17677">MQQLSVSTVIIKEMPLEVANANLDQESEKKKMKKKEDFFQNEPPVESLFVCNIPELNTITEHLQGEKLETQLSILSHGGKPTRSHHLFKFRKTNHTIAINIHLHDHPPATFRPCFSPSDSNTDLNTSTVMNPSRFWSNTLKASFLAQLADFSDGDC</sequence>
<organism evidence="1 2">
    <name type="scientific">Cichorium intybus</name>
    <name type="common">Chicory</name>
    <dbReference type="NCBI Taxonomy" id="13427"/>
    <lineage>
        <taxon>Eukaryota</taxon>
        <taxon>Viridiplantae</taxon>
        <taxon>Streptophyta</taxon>
        <taxon>Embryophyta</taxon>
        <taxon>Tracheophyta</taxon>
        <taxon>Spermatophyta</taxon>
        <taxon>Magnoliopsida</taxon>
        <taxon>eudicotyledons</taxon>
        <taxon>Gunneridae</taxon>
        <taxon>Pentapetalae</taxon>
        <taxon>asterids</taxon>
        <taxon>campanulids</taxon>
        <taxon>Asterales</taxon>
        <taxon>Asteraceae</taxon>
        <taxon>Cichorioideae</taxon>
        <taxon>Cichorieae</taxon>
        <taxon>Cichoriinae</taxon>
        <taxon>Cichorium</taxon>
    </lineage>
</organism>
<dbReference type="Proteomes" id="UP001055811">
    <property type="component" value="Linkage Group LG02"/>
</dbReference>